<reference evidence="2 3" key="1">
    <citation type="submission" date="2024-04" db="EMBL/GenBank/DDBJ databases">
        <title>Novel species of the genus Ideonella isolated from streams.</title>
        <authorList>
            <person name="Lu H."/>
        </authorList>
    </citation>
    <scope>NUCLEOTIDE SEQUENCE [LARGE SCALE GENOMIC DNA]</scope>
    <source>
        <strain evidence="2 3">DXS29W</strain>
    </source>
</reference>
<gene>
    <name evidence="2" type="ORF">AACH06_24015</name>
</gene>
<dbReference type="InterPro" id="IPR021074">
    <property type="entry name" value="Formate_DH_dsu"/>
</dbReference>
<dbReference type="RefSeq" id="WP_341428329.1">
    <property type="nucleotide sequence ID" value="NZ_JBBUTG010000022.1"/>
</dbReference>
<feature type="region of interest" description="Disordered" evidence="1">
    <location>
        <begin position="73"/>
        <end position="92"/>
    </location>
</feature>
<evidence type="ECO:0000313" key="2">
    <source>
        <dbReference type="EMBL" id="MEK8033903.1"/>
    </source>
</evidence>
<evidence type="ECO:0000256" key="1">
    <source>
        <dbReference type="SAM" id="MobiDB-lite"/>
    </source>
</evidence>
<dbReference type="EMBL" id="JBBUTG010000022">
    <property type="protein sequence ID" value="MEK8033903.1"/>
    <property type="molecule type" value="Genomic_DNA"/>
</dbReference>
<dbReference type="Pfam" id="PF11390">
    <property type="entry name" value="FdsD"/>
    <property type="match status" value="1"/>
</dbReference>
<feature type="compositionally biased region" description="Low complexity" evidence="1">
    <location>
        <begin position="75"/>
        <end position="92"/>
    </location>
</feature>
<sequence length="92" mass="10067">MDIDNLVKMANRIGQFFAAMPDAEAASKEIAQHLRKFWEPRMRRELLAHIDARQGEGLLPIVQQAVLTHRASLEPAPATAPAPVQATGQAAN</sequence>
<organism evidence="2 3">
    <name type="scientific">Ideonella lacteola</name>
    <dbReference type="NCBI Taxonomy" id="2984193"/>
    <lineage>
        <taxon>Bacteria</taxon>
        <taxon>Pseudomonadati</taxon>
        <taxon>Pseudomonadota</taxon>
        <taxon>Betaproteobacteria</taxon>
        <taxon>Burkholderiales</taxon>
        <taxon>Sphaerotilaceae</taxon>
        <taxon>Ideonella</taxon>
    </lineage>
</organism>
<proteinExistence type="predicted"/>
<comment type="caution">
    <text evidence="2">The sequence shown here is derived from an EMBL/GenBank/DDBJ whole genome shotgun (WGS) entry which is preliminary data.</text>
</comment>
<dbReference type="Proteomes" id="UP001371218">
    <property type="component" value="Unassembled WGS sequence"/>
</dbReference>
<name>A0ABU9BWW3_9BURK</name>
<evidence type="ECO:0000313" key="3">
    <source>
        <dbReference type="Proteomes" id="UP001371218"/>
    </source>
</evidence>
<protein>
    <submittedName>
        <fullName evidence="2">Formate dehydrogenase subunit delta</fullName>
    </submittedName>
</protein>
<keyword evidence="3" id="KW-1185">Reference proteome</keyword>
<accession>A0ABU9BWW3</accession>